<reference evidence="2 3" key="1">
    <citation type="submission" date="2020-05" db="EMBL/GenBank/DDBJ databases">
        <title>Complete genome sequence of Gemmatimonas greenlandica TET16.</title>
        <authorList>
            <person name="Zeng Y."/>
        </authorList>
    </citation>
    <scope>NUCLEOTIDE SEQUENCE [LARGE SCALE GENOMIC DNA]</scope>
    <source>
        <strain evidence="2 3">TET16</strain>
    </source>
</reference>
<evidence type="ECO:0000313" key="3">
    <source>
        <dbReference type="Proteomes" id="UP000500938"/>
    </source>
</evidence>
<protein>
    <submittedName>
        <fullName evidence="2">Uncharacterized protein</fullName>
    </submittedName>
</protein>
<accession>A0A6M4IPY9</accession>
<sequence>MQYFPEVKAEFQHWKRRKGKPIARALIVKELAAIVYAMLSKGEPFNKQFHGHPVATTERSTWPRLPDPPA</sequence>
<evidence type="ECO:0000256" key="1">
    <source>
        <dbReference type="SAM" id="MobiDB-lite"/>
    </source>
</evidence>
<dbReference type="AlphaFoldDB" id="A0A6M4IPY9"/>
<feature type="region of interest" description="Disordered" evidence="1">
    <location>
        <begin position="47"/>
        <end position="70"/>
    </location>
</feature>
<keyword evidence="3" id="KW-1185">Reference proteome</keyword>
<dbReference type="RefSeq" id="WP_171226213.1">
    <property type="nucleotide sequence ID" value="NZ_CP053085.1"/>
</dbReference>
<gene>
    <name evidence="2" type="ORF">HKW67_15275</name>
</gene>
<dbReference type="Proteomes" id="UP000500938">
    <property type="component" value="Chromosome"/>
</dbReference>
<evidence type="ECO:0000313" key="2">
    <source>
        <dbReference type="EMBL" id="QJR36780.1"/>
    </source>
</evidence>
<organism evidence="2 3">
    <name type="scientific">Gemmatimonas groenlandica</name>
    <dbReference type="NCBI Taxonomy" id="2732249"/>
    <lineage>
        <taxon>Bacteria</taxon>
        <taxon>Pseudomonadati</taxon>
        <taxon>Gemmatimonadota</taxon>
        <taxon>Gemmatimonadia</taxon>
        <taxon>Gemmatimonadales</taxon>
        <taxon>Gemmatimonadaceae</taxon>
        <taxon>Gemmatimonas</taxon>
    </lineage>
</organism>
<name>A0A6M4IPY9_9BACT</name>
<dbReference type="KEGG" id="ggr:HKW67_15275"/>
<proteinExistence type="predicted"/>
<dbReference type="EMBL" id="CP053085">
    <property type="protein sequence ID" value="QJR36780.1"/>
    <property type="molecule type" value="Genomic_DNA"/>
</dbReference>